<gene>
    <name evidence="16" type="primary">mutY</name>
    <name evidence="16" type="ORF">G9H61_04645</name>
</gene>
<comment type="cofactor">
    <cofactor evidence="14">
        <name>[4Fe-4S] cluster</name>
        <dbReference type="ChEBI" id="CHEBI:49883"/>
    </cofactor>
    <text evidence="14">Binds 1 [4Fe-4S] cluster.</text>
</comment>
<keyword evidence="10 14" id="KW-0408">Iron</keyword>
<evidence type="ECO:0000256" key="2">
    <source>
        <dbReference type="ARBA" id="ARBA00002933"/>
    </source>
</evidence>
<feature type="domain" description="HhH-GPD" evidence="15">
    <location>
        <begin position="41"/>
        <end position="192"/>
    </location>
</feature>
<evidence type="ECO:0000256" key="1">
    <source>
        <dbReference type="ARBA" id="ARBA00000843"/>
    </source>
</evidence>
<dbReference type="InterPro" id="IPR004036">
    <property type="entry name" value="Endonuclease-III-like_CS2"/>
</dbReference>
<dbReference type="InterPro" id="IPR000445">
    <property type="entry name" value="HhH_motif"/>
</dbReference>
<dbReference type="InterPro" id="IPR015797">
    <property type="entry name" value="NUDIX_hydrolase-like_dom_sf"/>
</dbReference>
<dbReference type="EMBL" id="JAANOH010000002">
    <property type="protein sequence ID" value="MCZ2474720.1"/>
    <property type="molecule type" value="Genomic_DNA"/>
</dbReference>
<comment type="similarity">
    <text evidence="3 14">Belongs to the Nth/MutY family.</text>
</comment>
<evidence type="ECO:0000256" key="14">
    <source>
        <dbReference type="RuleBase" id="RU365096"/>
    </source>
</evidence>
<name>A0ABT4JG64_9BACT</name>
<dbReference type="NCBIfam" id="TIGR01084">
    <property type="entry name" value="mutY"/>
    <property type="match status" value="1"/>
</dbReference>
<dbReference type="InterPro" id="IPR023170">
    <property type="entry name" value="HhH_base_excis_C"/>
</dbReference>
<evidence type="ECO:0000256" key="13">
    <source>
        <dbReference type="ARBA" id="ARBA00023295"/>
    </source>
</evidence>
<dbReference type="SUPFAM" id="SSF48150">
    <property type="entry name" value="DNA-glycosylase"/>
    <property type="match status" value="1"/>
</dbReference>
<evidence type="ECO:0000256" key="12">
    <source>
        <dbReference type="ARBA" id="ARBA00023204"/>
    </source>
</evidence>
<keyword evidence="9" id="KW-0378">Hydrolase</keyword>
<dbReference type="CDD" id="cd03431">
    <property type="entry name" value="NUDIX_DNA_Glycosylase_C-MutY"/>
    <property type="match status" value="1"/>
</dbReference>
<dbReference type="Pfam" id="PF14815">
    <property type="entry name" value="NUDIX_4"/>
    <property type="match status" value="1"/>
</dbReference>
<dbReference type="PANTHER" id="PTHR42944:SF1">
    <property type="entry name" value="ADENINE DNA GLYCOSYLASE"/>
    <property type="match status" value="1"/>
</dbReference>
<dbReference type="InterPro" id="IPR003265">
    <property type="entry name" value="HhH-GPD_domain"/>
</dbReference>
<evidence type="ECO:0000256" key="9">
    <source>
        <dbReference type="ARBA" id="ARBA00022801"/>
    </source>
</evidence>
<comment type="caution">
    <text evidence="16">The sequence shown here is derived from an EMBL/GenBank/DDBJ whole genome shotgun (WGS) entry which is preliminary data.</text>
</comment>
<keyword evidence="6" id="KW-0004">4Fe-4S</keyword>
<evidence type="ECO:0000256" key="8">
    <source>
        <dbReference type="ARBA" id="ARBA00022763"/>
    </source>
</evidence>
<dbReference type="SMART" id="SM00478">
    <property type="entry name" value="ENDO3c"/>
    <property type="match status" value="1"/>
</dbReference>
<protein>
    <recommendedName>
        <fullName evidence="5 14">Adenine DNA glycosylase</fullName>
        <ecNumber evidence="4 14">3.2.2.31</ecNumber>
    </recommendedName>
</protein>
<evidence type="ECO:0000256" key="5">
    <source>
        <dbReference type="ARBA" id="ARBA00022023"/>
    </source>
</evidence>
<dbReference type="Pfam" id="PF00730">
    <property type="entry name" value="HhH-GPD"/>
    <property type="match status" value="1"/>
</dbReference>
<evidence type="ECO:0000256" key="6">
    <source>
        <dbReference type="ARBA" id="ARBA00022485"/>
    </source>
</evidence>
<dbReference type="InterPro" id="IPR011257">
    <property type="entry name" value="DNA_glycosylase"/>
</dbReference>
<dbReference type="Gene3D" id="3.90.79.10">
    <property type="entry name" value="Nucleoside Triphosphate Pyrophosphohydrolase"/>
    <property type="match status" value="1"/>
</dbReference>
<evidence type="ECO:0000313" key="17">
    <source>
        <dbReference type="Proteomes" id="UP001321186"/>
    </source>
</evidence>
<comment type="function">
    <text evidence="2">Adenine glycosylase active on G-A mispairs. MutY also corrects error-prone DNA synthesis past GO lesions which are due to the oxidatively damaged form of guanine: 7,8-dihydro-8-oxoguanine (8-oxo-dGTP).</text>
</comment>
<dbReference type="InterPro" id="IPR005760">
    <property type="entry name" value="A/G_AdeGlyc_MutY"/>
</dbReference>
<sequence length="365" mass="42025">MQSTNHHPFTKGLLSWYRQHARALPWRQTQDPYAIWLSEVVLQQTRVAQGLPYYLKLLEVFPTVESLAQAEESVLFRHWQGLGYYSRARNLHKTAKLVVSDYHGKFPATYNDLIQLPGVGPYTAAAIASFAFGEAKPVVDGNVFRILARYFGIETDILHSSARKEFTDVAMELIPQDQPAEFNQAIMDFGSLQCSPAPLCASCPLSLTCFAFQQKRIQDFPVKQKKAKQKNRYFNYFILEQGGQVLVRERKERDIWSGLWEFYLVESAQEEELESLVEMDDNLSTMFSNATVQFLKSPKLHILSHQKIYCRAWHVQVPDNLDISNLAGFQWIQPEDFEKLGKSVLLLNLITDNLHLKIFNDSMPR</sequence>
<proteinExistence type="inferred from homology"/>
<evidence type="ECO:0000256" key="11">
    <source>
        <dbReference type="ARBA" id="ARBA00023014"/>
    </source>
</evidence>
<evidence type="ECO:0000259" key="15">
    <source>
        <dbReference type="SMART" id="SM00478"/>
    </source>
</evidence>
<dbReference type="Gene3D" id="1.10.1670.10">
    <property type="entry name" value="Helix-hairpin-Helix base-excision DNA repair enzymes (C-terminal)"/>
    <property type="match status" value="1"/>
</dbReference>
<keyword evidence="12" id="KW-0234">DNA repair</keyword>
<evidence type="ECO:0000256" key="7">
    <source>
        <dbReference type="ARBA" id="ARBA00022723"/>
    </source>
</evidence>
<accession>A0ABT4JG64</accession>
<dbReference type="InterPro" id="IPR044298">
    <property type="entry name" value="MIG/MutY"/>
</dbReference>
<keyword evidence="8 14" id="KW-0227">DNA damage</keyword>
<evidence type="ECO:0000256" key="4">
    <source>
        <dbReference type="ARBA" id="ARBA00012045"/>
    </source>
</evidence>
<evidence type="ECO:0000313" key="16">
    <source>
        <dbReference type="EMBL" id="MCZ2474720.1"/>
    </source>
</evidence>
<keyword evidence="17" id="KW-1185">Reference proteome</keyword>
<dbReference type="RefSeq" id="WP_269009694.1">
    <property type="nucleotide sequence ID" value="NZ_JAANOH010000002.1"/>
</dbReference>
<keyword evidence="7" id="KW-0479">Metal-binding</keyword>
<dbReference type="CDD" id="cd00056">
    <property type="entry name" value="ENDO3c"/>
    <property type="match status" value="1"/>
</dbReference>
<keyword evidence="11" id="KW-0411">Iron-sulfur</keyword>
<dbReference type="InterPro" id="IPR029119">
    <property type="entry name" value="MutY_C"/>
</dbReference>
<dbReference type="PROSITE" id="PS01155">
    <property type="entry name" value="ENDONUCLEASE_III_2"/>
    <property type="match status" value="1"/>
</dbReference>
<evidence type="ECO:0000256" key="10">
    <source>
        <dbReference type="ARBA" id="ARBA00023004"/>
    </source>
</evidence>
<evidence type="ECO:0000256" key="3">
    <source>
        <dbReference type="ARBA" id="ARBA00008343"/>
    </source>
</evidence>
<dbReference type="PANTHER" id="PTHR42944">
    <property type="entry name" value="ADENINE DNA GLYCOSYLASE"/>
    <property type="match status" value="1"/>
</dbReference>
<keyword evidence="13 14" id="KW-0326">Glycosidase</keyword>
<dbReference type="Gene3D" id="1.10.340.30">
    <property type="entry name" value="Hypothetical protein, domain 2"/>
    <property type="match status" value="1"/>
</dbReference>
<reference evidence="16 17" key="1">
    <citation type="submission" date="2020-03" db="EMBL/GenBank/DDBJ databases">
        <authorList>
            <person name="Pitt A."/>
            <person name="Hahn M.W."/>
        </authorList>
    </citation>
    <scope>NUCLEOTIDE SEQUENCE [LARGE SCALE GENOMIC DNA]</scope>
    <source>
        <strain evidence="16 17">5A-MARBSE</strain>
    </source>
</reference>
<dbReference type="EC" id="3.2.2.31" evidence="4 14"/>
<organism evidence="16 17">
    <name type="scientific">Aquirufa ecclesiirivi</name>
    <dbReference type="NCBI Taxonomy" id="2715124"/>
    <lineage>
        <taxon>Bacteria</taxon>
        <taxon>Pseudomonadati</taxon>
        <taxon>Bacteroidota</taxon>
        <taxon>Cytophagia</taxon>
        <taxon>Cytophagales</taxon>
        <taxon>Flectobacillaceae</taxon>
        <taxon>Aquirufa</taxon>
    </lineage>
</organism>
<dbReference type="Pfam" id="PF00633">
    <property type="entry name" value="HHH"/>
    <property type="match status" value="1"/>
</dbReference>
<comment type="catalytic activity">
    <reaction evidence="1 14">
        <text>Hydrolyzes free adenine bases from 7,8-dihydro-8-oxoguanine:adenine mismatched double-stranded DNA, leaving an apurinic site.</text>
        <dbReference type="EC" id="3.2.2.31"/>
    </reaction>
</comment>
<dbReference type="SUPFAM" id="SSF55811">
    <property type="entry name" value="Nudix"/>
    <property type="match status" value="1"/>
</dbReference>
<dbReference type="Proteomes" id="UP001321186">
    <property type="component" value="Unassembled WGS sequence"/>
</dbReference>